<reference evidence="2" key="2">
    <citation type="journal article" date="2008" name="Nucleic Acids Res.">
        <title>The rice annotation project database (RAP-DB): 2008 update.</title>
        <authorList>
            <consortium name="The rice annotation project (RAP)"/>
        </authorList>
    </citation>
    <scope>GENOME REANNOTATION</scope>
    <source>
        <strain evidence="2">cv. Nipponbare</strain>
    </source>
</reference>
<dbReference type="EMBL" id="AP005312">
    <property type="protein sequence ID" value="BAD25833.1"/>
    <property type="molecule type" value="Genomic_DNA"/>
</dbReference>
<dbReference type="AlphaFoldDB" id="Q6H616"/>
<accession>Q6H616</accession>
<gene>
    <name evidence="1" type="primary">P0505H05.14</name>
</gene>
<evidence type="ECO:0000313" key="2">
    <source>
        <dbReference type="Proteomes" id="UP000000763"/>
    </source>
</evidence>
<protein>
    <submittedName>
        <fullName evidence="1">Uncharacterized protein</fullName>
    </submittedName>
</protein>
<name>Q6H616_ORYSJ</name>
<evidence type="ECO:0000313" key="1">
    <source>
        <dbReference type="EMBL" id="BAD25833.1"/>
    </source>
</evidence>
<proteinExistence type="predicted"/>
<reference evidence="2" key="1">
    <citation type="journal article" date="2005" name="Nature">
        <title>The map-based sequence of the rice genome.</title>
        <authorList>
            <consortium name="International rice genome sequencing project (IRGSP)"/>
            <person name="Matsumoto T."/>
            <person name="Wu J."/>
            <person name="Kanamori H."/>
            <person name="Katayose Y."/>
            <person name="Fujisawa M."/>
            <person name="Namiki N."/>
            <person name="Mizuno H."/>
            <person name="Yamamoto K."/>
            <person name="Antonio B.A."/>
            <person name="Baba T."/>
            <person name="Sakata K."/>
            <person name="Nagamura Y."/>
            <person name="Aoki H."/>
            <person name="Arikawa K."/>
            <person name="Arita K."/>
            <person name="Bito T."/>
            <person name="Chiden Y."/>
            <person name="Fujitsuka N."/>
            <person name="Fukunaka R."/>
            <person name="Hamada M."/>
            <person name="Harada C."/>
            <person name="Hayashi A."/>
            <person name="Hijishita S."/>
            <person name="Honda M."/>
            <person name="Hosokawa S."/>
            <person name="Ichikawa Y."/>
            <person name="Idonuma A."/>
            <person name="Iijima M."/>
            <person name="Ikeda M."/>
            <person name="Ikeno M."/>
            <person name="Ito K."/>
            <person name="Ito S."/>
            <person name="Ito T."/>
            <person name="Ito Y."/>
            <person name="Ito Y."/>
            <person name="Iwabuchi A."/>
            <person name="Kamiya K."/>
            <person name="Karasawa W."/>
            <person name="Kurita K."/>
            <person name="Katagiri S."/>
            <person name="Kikuta A."/>
            <person name="Kobayashi H."/>
            <person name="Kobayashi N."/>
            <person name="Machita K."/>
            <person name="Maehara T."/>
            <person name="Masukawa M."/>
            <person name="Mizubayashi T."/>
            <person name="Mukai Y."/>
            <person name="Nagasaki H."/>
            <person name="Nagata Y."/>
            <person name="Naito S."/>
            <person name="Nakashima M."/>
            <person name="Nakama Y."/>
            <person name="Nakamichi Y."/>
            <person name="Nakamura M."/>
            <person name="Meguro A."/>
            <person name="Negishi M."/>
            <person name="Ohta I."/>
            <person name="Ohta T."/>
            <person name="Okamoto M."/>
            <person name="Ono N."/>
            <person name="Saji S."/>
            <person name="Sakaguchi M."/>
            <person name="Sakai K."/>
            <person name="Shibata M."/>
            <person name="Shimokawa T."/>
            <person name="Song J."/>
            <person name="Takazaki Y."/>
            <person name="Terasawa K."/>
            <person name="Tsugane M."/>
            <person name="Tsuji K."/>
            <person name="Ueda S."/>
            <person name="Waki K."/>
            <person name="Yamagata H."/>
            <person name="Yamamoto M."/>
            <person name="Yamamoto S."/>
            <person name="Yamane H."/>
            <person name="Yoshiki S."/>
            <person name="Yoshihara R."/>
            <person name="Yukawa K."/>
            <person name="Zhong H."/>
            <person name="Yano M."/>
            <person name="Yuan Q."/>
            <person name="Ouyang S."/>
            <person name="Liu J."/>
            <person name="Jones K.M."/>
            <person name="Gansberger K."/>
            <person name="Moffat K."/>
            <person name="Hill J."/>
            <person name="Bera J."/>
            <person name="Fadrosh D."/>
            <person name="Jin S."/>
            <person name="Johri S."/>
            <person name="Kim M."/>
            <person name="Overton L."/>
            <person name="Reardon M."/>
            <person name="Tsitrin T."/>
            <person name="Vuong H."/>
            <person name="Weaver B."/>
            <person name="Ciecko A."/>
            <person name="Tallon L."/>
            <person name="Jackson J."/>
            <person name="Pai G."/>
            <person name="Aken S.V."/>
            <person name="Utterback T."/>
            <person name="Reidmuller S."/>
            <person name="Feldblyum T."/>
            <person name="Hsiao J."/>
            <person name="Zismann V."/>
            <person name="Iobst S."/>
            <person name="de Vazeille A.R."/>
            <person name="Buell C.R."/>
            <person name="Ying K."/>
            <person name="Li Y."/>
            <person name="Lu T."/>
            <person name="Huang Y."/>
            <person name="Zhao Q."/>
            <person name="Feng Q."/>
            <person name="Zhang L."/>
            <person name="Zhu J."/>
            <person name="Weng Q."/>
            <person name="Mu J."/>
            <person name="Lu Y."/>
            <person name="Fan D."/>
            <person name="Liu Y."/>
            <person name="Guan J."/>
            <person name="Zhang Y."/>
            <person name="Yu S."/>
            <person name="Liu X."/>
            <person name="Zhang Y."/>
            <person name="Hong G."/>
            <person name="Han B."/>
            <person name="Choisne N."/>
            <person name="Demange N."/>
            <person name="Orjeda G."/>
            <person name="Samain S."/>
            <person name="Cattolico L."/>
            <person name="Pelletier E."/>
            <person name="Couloux A."/>
            <person name="Segurens B."/>
            <person name="Wincker P."/>
            <person name="D'Hont A."/>
            <person name="Scarpelli C."/>
            <person name="Weissenbach J."/>
            <person name="Salanoubat M."/>
            <person name="Quetier F."/>
            <person name="Yu Y."/>
            <person name="Kim H.R."/>
            <person name="Rambo T."/>
            <person name="Currie J."/>
            <person name="Collura K."/>
            <person name="Luo M."/>
            <person name="Yang T."/>
            <person name="Ammiraju J.S.S."/>
            <person name="Engler F."/>
            <person name="Soderlund C."/>
            <person name="Wing R.A."/>
            <person name="Palmer L.E."/>
            <person name="de la Bastide M."/>
            <person name="Spiegel L."/>
            <person name="Nascimento L."/>
            <person name="Zutavern T."/>
            <person name="O'Shaughnessy A."/>
            <person name="Dike S."/>
            <person name="Dedhia N."/>
            <person name="Preston R."/>
            <person name="Balija V."/>
            <person name="McCombie W.R."/>
            <person name="Chow T."/>
            <person name="Chen H."/>
            <person name="Chung M."/>
            <person name="Chen C."/>
            <person name="Shaw J."/>
            <person name="Wu H."/>
            <person name="Hsiao K."/>
            <person name="Chao Y."/>
            <person name="Chu M."/>
            <person name="Cheng C."/>
            <person name="Hour A."/>
            <person name="Lee P."/>
            <person name="Lin S."/>
            <person name="Lin Y."/>
            <person name="Liou J."/>
            <person name="Liu S."/>
            <person name="Hsing Y."/>
            <person name="Raghuvanshi S."/>
            <person name="Mohanty A."/>
            <person name="Bharti A.K."/>
            <person name="Gaur A."/>
            <person name="Gupta V."/>
            <person name="Kumar D."/>
            <person name="Ravi V."/>
            <person name="Vij S."/>
            <person name="Kapur A."/>
            <person name="Khurana P."/>
            <person name="Khurana P."/>
            <person name="Khurana J.P."/>
            <person name="Tyagi A.K."/>
            <person name="Gaikwad K."/>
            <person name="Singh A."/>
            <person name="Dalal V."/>
            <person name="Srivastava S."/>
            <person name="Dixit A."/>
            <person name="Pal A.K."/>
            <person name="Ghazi I.A."/>
            <person name="Yadav M."/>
            <person name="Pandit A."/>
            <person name="Bhargava A."/>
            <person name="Sureshbabu K."/>
            <person name="Batra K."/>
            <person name="Sharma T.R."/>
            <person name="Mohapatra T."/>
            <person name="Singh N.K."/>
            <person name="Messing J."/>
            <person name="Nelson A.B."/>
            <person name="Fuks G."/>
            <person name="Kavchok S."/>
            <person name="Keizer G."/>
            <person name="Linton E."/>
            <person name="Llaca V."/>
            <person name="Song R."/>
            <person name="Tanyolac B."/>
            <person name="Young S."/>
            <person name="Ho-Il K."/>
            <person name="Hahn J.H."/>
            <person name="Sangsakoo G."/>
            <person name="Vanavichit A."/>
            <person name="de Mattos Luiz.A.T."/>
            <person name="Zimmer P.D."/>
            <person name="Malone G."/>
            <person name="Dellagostin O."/>
            <person name="de Oliveira A.C."/>
            <person name="Bevan M."/>
            <person name="Bancroft I."/>
            <person name="Minx P."/>
            <person name="Cordum H."/>
            <person name="Wilson R."/>
            <person name="Cheng Z."/>
            <person name="Jin W."/>
            <person name="Jiang J."/>
            <person name="Leong S.A."/>
            <person name="Iwama H."/>
            <person name="Gojobori T."/>
            <person name="Itoh T."/>
            <person name="Niimura Y."/>
            <person name="Fujii Y."/>
            <person name="Habara T."/>
            <person name="Sakai H."/>
            <person name="Sato Y."/>
            <person name="Wilson G."/>
            <person name="Kumar K."/>
            <person name="McCouch S."/>
            <person name="Juretic N."/>
            <person name="Hoen D."/>
            <person name="Wright S."/>
            <person name="Bruskiewich R."/>
            <person name="Bureau T."/>
            <person name="Miyao A."/>
            <person name="Hirochika H."/>
            <person name="Nishikawa T."/>
            <person name="Kadowaki K."/>
            <person name="Sugiura M."/>
            <person name="Burr B."/>
            <person name="Sasaki T."/>
        </authorList>
    </citation>
    <scope>NUCLEOTIDE SEQUENCE [LARGE SCALE GENOMIC DNA]</scope>
    <source>
        <strain evidence="2">cv. Nipponbare</strain>
    </source>
</reference>
<organism evidence="1 2">
    <name type="scientific">Oryza sativa subsp. japonica</name>
    <name type="common">Rice</name>
    <dbReference type="NCBI Taxonomy" id="39947"/>
    <lineage>
        <taxon>Eukaryota</taxon>
        <taxon>Viridiplantae</taxon>
        <taxon>Streptophyta</taxon>
        <taxon>Embryophyta</taxon>
        <taxon>Tracheophyta</taxon>
        <taxon>Spermatophyta</taxon>
        <taxon>Magnoliopsida</taxon>
        <taxon>Liliopsida</taxon>
        <taxon>Poales</taxon>
        <taxon>Poaceae</taxon>
        <taxon>BOP clade</taxon>
        <taxon>Oryzoideae</taxon>
        <taxon>Oryzeae</taxon>
        <taxon>Oryzinae</taxon>
        <taxon>Oryza</taxon>
        <taxon>Oryza sativa</taxon>
    </lineage>
</organism>
<dbReference type="Proteomes" id="UP000000763">
    <property type="component" value="Chromosome 9"/>
</dbReference>
<sequence length="96" mass="11213">MERVRRISRAAFGFRARWGGERGEAAEETIEREKKMEGMVKPFAPLSPATSRCFLVSLPHKKNQKKNQRQTYPNRNKFRFGGPVWFSQTGPILHFF</sequence>